<gene>
    <name evidence="3" type="ORF">B1B09_04120</name>
    <name evidence="2" type="ORF">DXN06_05145</name>
</gene>
<dbReference type="RefSeq" id="WP_002518803.1">
    <property type="nucleotide sequence ID" value="NZ_AP019664.1"/>
</dbReference>
<dbReference type="GeneID" id="92856494"/>
<evidence type="ECO:0000313" key="5">
    <source>
        <dbReference type="Proteomes" id="UP000256621"/>
    </source>
</evidence>
<dbReference type="Pfam" id="PF20058">
    <property type="entry name" value="DUF6457"/>
    <property type="match status" value="1"/>
</dbReference>
<accession>A0A2B7ICJ2</accession>
<organism evidence="3 4">
    <name type="scientific">Cutibacterium acnes</name>
    <name type="common">Propionibacterium acnes</name>
    <dbReference type="NCBI Taxonomy" id="1747"/>
    <lineage>
        <taxon>Bacteria</taxon>
        <taxon>Bacillati</taxon>
        <taxon>Actinomycetota</taxon>
        <taxon>Actinomycetes</taxon>
        <taxon>Propionibacteriales</taxon>
        <taxon>Propionibacteriaceae</taxon>
        <taxon>Cutibacterium</taxon>
    </lineage>
</organism>
<name>A0A2B7ICJ2_CUTAC</name>
<evidence type="ECO:0000313" key="4">
    <source>
        <dbReference type="Proteomes" id="UP000226191"/>
    </source>
</evidence>
<evidence type="ECO:0000313" key="2">
    <source>
        <dbReference type="EMBL" id="AXM06599.1"/>
    </source>
</evidence>
<reference evidence="3 4" key="1">
    <citation type="submission" date="2017-02" db="EMBL/GenBank/DDBJ databases">
        <title>Prevalence of linear plasmids in Cutibacterium acnes isolates obtained from cancerous prostatic tissue.</title>
        <authorList>
            <person name="Davidsson S."/>
            <person name="Bruggemann H."/>
        </authorList>
    </citation>
    <scope>NUCLEOTIDE SEQUENCE [LARGE SCALE GENOMIC DNA]</scope>
    <source>
        <strain evidence="3 4">11-78</strain>
    </source>
</reference>
<evidence type="ECO:0000313" key="3">
    <source>
        <dbReference type="EMBL" id="PGF34824.1"/>
    </source>
</evidence>
<dbReference type="Proteomes" id="UP000256621">
    <property type="component" value="Chromosome"/>
</dbReference>
<dbReference type="InterPro" id="IPR045598">
    <property type="entry name" value="DUF6457"/>
</dbReference>
<evidence type="ECO:0000259" key="1">
    <source>
        <dbReference type="Pfam" id="PF20058"/>
    </source>
</evidence>
<feature type="domain" description="DUF6457" evidence="1">
    <location>
        <begin position="20"/>
        <end position="94"/>
    </location>
</feature>
<dbReference type="EMBL" id="MVCE01000002">
    <property type="protein sequence ID" value="PGF34824.1"/>
    <property type="molecule type" value="Genomic_DNA"/>
</dbReference>
<dbReference type="Proteomes" id="UP000226191">
    <property type="component" value="Unassembled WGS sequence"/>
</dbReference>
<sequence>MTTLRSEEVAMSHHDDNPEKMARMRDWLEIAAREVDVDPSVLTDVEQPLLDMVSVISHGPSRPGAPLTAFLVGIATAQGGDTLQLVKKLMQAAEQRGQTRD</sequence>
<dbReference type="AlphaFoldDB" id="A0A2B7ICJ2"/>
<reference evidence="2 5" key="2">
    <citation type="submission" date="2018-08" db="EMBL/GenBank/DDBJ databases">
        <title>Genome sequencing of Cutibacterium acnes KCOM 1315.</title>
        <authorList>
            <person name="Kook J.-K."/>
            <person name="Park S.-N."/>
            <person name="Lim Y.K."/>
        </authorList>
    </citation>
    <scope>NUCLEOTIDE SEQUENCE [LARGE SCALE GENOMIC DNA]</scope>
    <source>
        <strain evidence="2 5">KCOM 1315</strain>
    </source>
</reference>
<dbReference type="EMBL" id="CP031442">
    <property type="protein sequence ID" value="AXM06599.1"/>
    <property type="molecule type" value="Genomic_DNA"/>
</dbReference>
<proteinExistence type="predicted"/>
<dbReference type="OrthoDB" id="4735656at2"/>
<protein>
    <submittedName>
        <fullName evidence="3">Molybdopterin-guanine dinucleotide biosynthesis protein</fullName>
    </submittedName>
</protein>